<dbReference type="PANTHER" id="PTHR31170:SF25">
    <property type="entry name" value="BNAA09G04570D PROTEIN"/>
    <property type="match status" value="1"/>
</dbReference>
<dbReference type="PANTHER" id="PTHR31170">
    <property type="entry name" value="BNAC04G53230D PROTEIN"/>
    <property type="match status" value="1"/>
</dbReference>
<sequence>MAQKDENVRQVTKRGGGQGSRGDQDQPAEIEVSITIHEEASTREERLKKLREEAPVQAEKVKPKIQKVPFMLRVRQDTKFDKYYEPIVAPLGPFHHARKLQYEYAEKIKLKLAANFVKDSKQNDADLLKKVEDNINALRNCYDEEATKDYGDEFLAWMLFVDGCSTLEFIYKYDELENLQIKRDQVAFVEHDMFLLENQLPYQLLQLLMSSSQIHKELKKSIDDFVWRNSLAQNQNQQNPEAEPTHLLELLRTTMLGTSPSEKTKGTKLPHSFRNVQELQAAGIHFRPSNSNSLRSISFNSSLCHGIVHLPQIKVDDSTRPKFMNLIAYEMCPDFHNDFGVTSYICFLDSLIDHPDDVKHLRKKLILRNLLGNDEEVAQLFNEIGTDLVPNNDIYCSVQGKIEKHYSNWGNRVMAQFFHEHFSSPWTVVAFLGALLALGSSIVQTVYSVLGYHNNK</sequence>
<dbReference type="EMBL" id="CAEKKB010000008">
    <property type="protein sequence ID" value="CAB4320289.1"/>
    <property type="molecule type" value="Genomic_DNA"/>
</dbReference>
<evidence type="ECO:0000256" key="1">
    <source>
        <dbReference type="SAM" id="MobiDB-lite"/>
    </source>
</evidence>
<dbReference type="AlphaFoldDB" id="A0A6J5Y2Z3"/>
<dbReference type="OrthoDB" id="1849062at2759"/>
<feature type="transmembrane region" description="Helical" evidence="2">
    <location>
        <begin position="426"/>
        <end position="450"/>
    </location>
</feature>
<evidence type="ECO:0000313" key="4">
    <source>
        <dbReference type="Proteomes" id="UP000507245"/>
    </source>
</evidence>
<reference evidence="4" key="1">
    <citation type="journal article" date="2020" name="Genome Biol.">
        <title>Gamete binning: chromosome-level and haplotype-resolved genome assembly enabled by high-throughput single-cell sequencing of gamete genomes.</title>
        <authorList>
            <person name="Campoy J.A."/>
            <person name="Sun H."/>
            <person name="Goel M."/>
            <person name="Jiao W.-B."/>
            <person name="Folz-Donahue K."/>
            <person name="Wang N."/>
            <person name="Rubio M."/>
            <person name="Liu C."/>
            <person name="Kukat C."/>
            <person name="Ruiz D."/>
            <person name="Huettel B."/>
            <person name="Schneeberger K."/>
        </authorList>
    </citation>
    <scope>NUCLEOTIDE SEQUENCE [LARGE SCALE GENOMIC DNA]</scope>
    <source>
        <strain evidence="4">cv. Rojo Pasion</strain>
    </source>
</reference>
<organism evidence="3 4">
    <name type="scientific">Prunus armeniaca</name>
    <name type="common">Apricot</name>
    <name type="synonym">Armeniaca vulgaris</name>
    <dbReference type="NCBI Taxonomy" id="36596"/>
    <lineage>
        <taxon>Eukaryota</taxon>
        <taxon>Viridiplantae</taxon>
        <taxon>Streptophyta</taxon>
        <taxon>Embryophyta</taxon>
        <taxon>Tracheophyta</taxon>
        <taxon>Spermatophyta</taxon>
        <taxon>Magnoliopsida</taxon>
        <taxon>eudicotyledons</taxon>
        <taxon>Gunneridae</taxon>
        <taxon>Pentapetalae</taxon>
        <taxon>rosids</taxon>
        <taxon>fabids</taxon>
        <taxon>Rosales</taxon>
        <taxon>Rosaceae</taxon>
        <taxon>Amygdaloideae</taxon>
        <taxon>Amygdaleae</taxon>
        <taxon>Prunus</taxon>
    </lineage>
</organism>
<proteinExistence type="predicted"/>
<keyword evidence="2" id="KW-0472">Membrane</keyword>
<feature type="region of interest" description="Disordered" evidence="1">
    <location>
        <begin position="1"/>
        <end position="30"/>
    </location>
</feature>
<protein>
    <submittedName>
        <fullName evidence="3">Uncharacterized protein</fullName>
    </submittedName>
</protein>
<keyword evidence="2" id="KW-0812">Transmembrane</keyword>
<name>A0A6J5Y2Z3_PRUAR</name>
<evidence type="ECO:0000256" key="2">
    <source>
        <dbReference type="SAM" id="Phobius"/>
    </source>
</evidence>
<dbReference type="InterPro" id="IPR004158">
    <property type="entry name" value="DUF247_pln"/>
</dbReference>
<accession>A0A6J5Y2Z3</accession>
<gene>
    <name evidence="3" type="ORF">ORAREDHAP_LOCUS48987</name>
</gene>
<keyword evidence="4" id="KW-1185">Reference proteome</keyword>
<dbReference type="Proteomes" id="UP000507245">
    <property type="component" value="Unassembled WGS sequence"/>
</dbReference>
<evidence type="ECO:0000313" key="3">
    <source>
        <dbReference type="EMBL" id="CAB4320289.1"/>
    </source>
</evidence>
<dbReference type="Pfam" id="PF03140">
    <property type="entry name" value="DUF247"/>
    <property type="match status" value="1"/>
</dbReference>
<keyword evidence="2" id="KW-1133">Transmembrane helix</keyword>